<feature type="domain" description="AB hydrolase-1" evidence="1">
    <location>
        <begin position="19"/>
        <end position="250"/>
    </location>
</feature>
<dbReference type="InterPro" id="IPR000073">
    <property type="entry name" value="AB_hydrolase_1"/>
</dbReference>
<dbReference type="OrthoDB" id="9814966at2"/>
<evidence type="ECO:0000259" key="1">
    <source>
        <dbReference type="Pfam" id="PF12697"/>
    </source>
</evidence>
<keyword evidence="2" id="KW-0378">Hydrolase</keyword>
<evidence type="ECO:0000313" key="2">
    <source>
        <dbReference type="EMBL" id="PNG25213.1"/>
    </source>
</evidence>
<reference evidence="2 3" key="1">
    <citation type="submission" date="2017-10" db="EMBL/GenBank/DDBJ databases">
        <title>Genome announcement of Methylocella silvestris TVC from permafrost.</title>
        <authorList>
            <person name="Wang J."/>
            <person name="Geng K."/>
            <person name="Ul-Haque F."/>
            <person name="Crombie A.T."/>
            <person name="Street L.E."/>
            <person name="Wookey P.A."/>
            <person name="Murrell J.C."/>
            <person name="Pratscher J."/>
        </authorList>
    </citation>
    <scope>NUCLEOTIDE SEQUENCE [LARGE SCALE GENOMIC DNA]</scope>
    <source>
        <strain evidence="2 3">TVC</strain>
    </source>
</reference>
<dbReference type="PANTHER" id="PTHR43194:SF2">
    <property type="entry name" value="PEROXISOMAL MEMBRANE PROTEIN LPX1"/>
    <property type="match status" value="1"/>
</dbReference>
<accession>A0A2J7TEM3</accession>
<gene>
    <name evidence="2" type="ORF">CR492_14655</name>
</gene>
<dbReference type="GO" id="GO:0016787">
    <property type="term" value="F:hydrolase activity"/>
    <property type="evidence" value="ECO:0007669"/>
    <property type="project" value="UniProtKB-KW"/>
</dbReference>
<dbReference type="RefSeq" id="WP_102844482.1">
    <property type="nucleotide sequence ID" value="NZ_PDZR01000018.1"/>
</dbReference>
<dbReference type="InterPro" id="IPR050228">
    <property type="entry name" value="Carboxylesterase_BioH"/>
</dbReference>
<dbReference type="AlphaFoldDB" id="A0A2J7TEM3"/>
<dbReference type="Gene3D" id="3.40.50.1820">
    <property type="entry name" value="alpha/beta hydrolase"/>
    <property type="match status" value="1"/>
</dbReference>
<proteinExistence type="predicted"/>
<dbReference type="EMBL" id="PDZR01000018">
    <property type="protein sequence ID" value="PNG25213.1"/>
    <property type="molecule type" value="Genomic_DNA"/>
</dbReference>
<evidence type="ECO:0000313" key="3">
    <source>
        <dbReference type="Proteomes" id="UP000236286"/>
    </source>
</evidence>
<protein>
    <submittedName>
        <fullName evidence="2">Alpha/beta hydrolase</fullName>
    </submittedName>
</protein>
<name>A0A2J7TEM3_METSI</name>
<organism evidence="2 3">
    <name type="scientific">Methylocella silvestris</name>
    <dbReference type="NCBI Taxonomy" id="199596"/>
    <lineage>
        <taxon>Bacteria</taxon>
        <taxon>Pseudomonadati</taxon>
        <taxon>Pseudomonadota</taxon>
        <taxon>Alphaproteobacteria</taxon>
        <taxon>Hyphomicrobiales</taxon>
        <taxon>Beijerinckiaceae</taxon>
        <taxon>Methylocella</taxon>
    </lineage>
</organism>
<dbReference type="SUPFAM" id="SSF53474">
    <property type="entry name" value="alpha/beta-Hydrolases"/>
    <property type="match status" value="1"/>
</dbReference>
<comment type="caution">
    <text evidence="2">The sequence shown here is derived from an EMBL/GenBank/DDBJ whole genome shotgun (WGS) entry which is preliminary data.</text>
</comment>
<dbReference type="Proteomes" id="UP000236286">
    <property type="component" value="Unassembled WGS sequence"/>
</dbReference>
<dbReference type="InterPro" id="IPR029058">
    <property type="entry name" value="AB_hydrolase_fold"/>
</dbReference>
<dbReference type="PANTHER" id="PTHR43194">
    <property type="entry name" value="HYDROLASE ALPHA/BETA FOLD FAMILY"/>
    <property type="match status" value="1"/>
</dbReference>
<sequence>MKQEILSSLPDSASARPPILFVHGAYCAAGIWAEHFMGYFAARGYPTYAVSLRGHGGSDGDLSRATFNDYVKDVFTAAAGISGEPILIGHSMGGLAAQHYVAQGGKAKALVALASAPPSGIRSSALHMTMFAPDVLFQLALLQSLGPAMASPAVISRALVSKQSGADANAIMKLLQRESPLASADLFAPPAMPRPNQDSPPIYVVGGGADVFLPRTAFHETAEFWKAELELLEGAPHALMIDTVWRDVAAEKILAWLRRRLER</sequence>
<dbReference type="Pfam" id="PF12697">
    <property type="entry name" value="Abhydrolase_6"/>
    <property type="match status" value="1"/>
</dbReference>